<reference evidence="4" key="2">
    <citation type="submission" date="2025-08" db="UniProtKB">
        <authorList>
            <consortium name="Ensembl"/>
        </authorList>
    </citation>
    <scope>IDENTIFICATION</scope>
</reference>
<dbReference type="Ensembl" id="ENSONIT00000041571.1">
    <property type="protein sequence ID" value="ENSONIP00000064277.1"/>
    <property type="gene ID" value="ENSONIG00000015544.2"/>
</dbReference>
<feature type="transmembrane region" description="Helical" evidence="2">
    <location>
        <begin position="12"/>
        <end position="30"/>
    </location>
</feature>
<feature type="domain" description="ZP" evidence="3">
    <location>
        <begin position="37"/>
        <end position="274"/>
    </location>
</feature>
<keyword evidence="5" id="KW-1185">Reference proteome</keyword>
<name>A0A669E056_ORENI</name>
<proteinExistence type="predicted"/>
<evidence type="ECO:0000313" key="5">
    <source>
        <dbReference type="Proteomes" id="UP000005207"/>
    </source>
</evidence>
<dbReference type="PANTHER" id="PTHR11576">
    <property type="entry name" value="ZONA PELLUCIDA SPERM-BINDING PROTEIN 3"/>
    <property type="match status" value="1"/>
</dbReference>
<dbReference type="GeneTree" id="ENSGT01030000234567"/>
<keyword evidence="1" id="KW-1015">Disulfide bond</keyword>
<evidence type="ECO:0000256" key="2">
    <source>
        <dbReference type="SAM" id="Phobius"/>
    </source>
</evidence>
<dbReference type="SMART" id="SM00241">
    <property type="entry name" value="ZP"/>
    <property type="match status" value="1"/>
</dbReference>
<keyword evidence="2" id="KW-0472">Membrane</keyword>
<sequence length="329" mass="36646">TSRASTKCSVIMASLWYCVAVLGLVAGVSVNADMKLDCKGGFVTLVWTDGRSQMDTSLLRLGSCFPTSLTDREAVFTVDFNDCNFRRLVTGKRLIYSNDLTYITPPNSVIPSYIDLIVCEYERPRDWYPLVYEPVFSTYGLEELVFHIGLMNADFSGPAESTRFPLGSIIAIKASVEQQTHQPLLLLIDECVAATTPELQPESALYPLITNKGNHARNLNPGKRLQRSGYPFNLLVNRGILLILQVFIHCSLVAWDPNGLGNTKKACNYIKDYGWELIDDPTHSSLCDCCESSCKARKTRDLVGTLEKHNVTQVNHTSVQSSCPLKKQH</sequence>
<dbReference type="InterPro" id="IPR001507">
    <property type="entry name" value="ZP_dom"/>
</dbReference>
<gene>
    <name evidence="4" type="primary">LOC100694904</name>
</gene>
<dbReference type="PROSITE" id="PS51034">
    <property type="entry name" value="ZP_2"/>
    <property type="match status" value="1"/>
</dbReference>
<dbReference type="GO" id="GO:0032190">
    <property type="term" value="F:acrosin binding"/>
    <property type="evidence" value="ECO:0007669"/>
    <property type="project" value="TreeGrafter"/>
</dbReference>
<dbReference type="GO" id="GO:0035803">
    <property type="term" value="P:egg coat formation"/>
    <property type="evidence" value="ECO:0007669"/>
    <property type="project" value="TreeGrafter"/>
</dbReference>
<dbReference type="GO" id="GO:0031012">
    <property type="term" value="C:extracellular matrix"/>
    <property type="evidence" value="ECO:0007669"/>
    <property type="project" value="TreeGrafter"/>
</dbReference>
<keyword evidence="2" id="KW-1133">Transmembrane helix</keyword>
<dbReference type="Gene3D" id="2.60.40.4100">
    <property type="entry name" value="Zona pellucida, ZP-C domain"/>
    <property type="match status" value="1"/>
</dbReference>
<evidence type="ECO:0000259" key="3">
    <source>
        <dbReference type="PROSITE" id="PS51034"/>
    </source>
</evidence>
<accession>A0A669E056</accession>
<organism evidence="4 5">
    <name type="scientific">Oreochromis niloticus</name>
    <name type="common">Nile tilapia</name>
    <name type="synonym">Tilapia nilotica</name>
    <dbReference type="NCBI Taxonomy" id="8128"/>
    <lineage>
        <taxon>Eukaryota</taxon>
        <taxon>Metazoa</taxon>
        <taxon>Chordata</taxon>
        <taxon>Craniata</taxon>
        <taxon>Vertebrata</taxon>
        <taxon>Euteleostomi</taxon>
        <taxon>Actinopterygii</taxon>
        <taxon>Neopterygii</taxon>
        <taxon>Teleostei</taxon>
        <taxon>Neoteleostei</taxon>
        <taxon>Acanthomorphata</taxon>
        <taxon>Ovalentaria</taxon>
        <taxon>Cichlomorphae</taxon>
        <taxon>Cichliformes</taxon>
        <taxon>Cichlidae</taxon>
        <taxon>African cichlids</taxon>
        <taxon>Pseudocrenilabrinae</taxon>
        <taxon>Oreochromini</taxon>
        <taxon>Oreochromis</taxon>
    </lineage>
</organism>
<evidence type="ECO:0000313" key="4">
    <source>
        <dbReference type="Ensembl" id="ENSONIP00000064277.1"/>
    </source>
</evidence>
<keyword evidence="2" id="KW-0812">Transmembrane</keyword>
<dbReference type="Proteomes" id="UP000005207">
    <property type="component" value="Linkage group LG18"/>
</dbReference>
<dbReference type="Gene3D" id="2.60.40.3210">
    <property type="entry name" value="Zona pellucida, ZP-N domain"/>
    <property type="match status" value="1"/>
</dbReference>
<reference evidence="4" key="3">
    <citation type="submission" date="2025-09" db="UniProtKB">
        <authorList>
            <consortium name="Ensembl"/>
        </authorList>
    </citation>
    <scope>IDENTIFICATION</scope>
</reference>
<dbReference type="InterPro" id="IPR042235">
    <property type="entry name" value="ZP-C_dom"/>
</dbReference>
<dbReference type="PANTHER" id="PTHR11576:SF3">
    <property type="entry name" value="SI:CH211-14A17.6-RELATED"/>
    <property type="match status" value="1"/>
</dbReference>
<reference evidence="5" key="1">
    <citation type="submission" date="2012-01" db="EMBL/GenBank/DDBJ databases">
        <title>The Genome Sequence of Oreochromis niloticus (Nile Tilapia).</title>
        <authorList>
            <consortium name="Broad Institute Genome Assembly Team"/>
            <consortium name="Broad Institute Sequencing Platform"/>
            <person name="Di Palma F."/>
            <person name="Johnson J."/>
            <person name="Lander E.S."/>
            <person name="Lindblad-Toh K."/>
        </authorList>
    </citation>
    <scope>NUCLEOTIDE SEQUENCE [LARGE SCALE GENOMIC DNA]</scope>
</reference>
<dbReference type="GO" id="GO:0007339">
    <property type="term" value="P:binding of sperm to zona pellucida"/>
    <property type="evidence" value="ECO:0007669"/>
    <property type="project" value="TreeGrafter"/>
</dbReference>
<protein>
    <submittedName>
        <fullName evidence="4">Zona pellucida glycoprotein 3f, tandem duplicate 1</fullName>
    </submittedName>
</protein>
<dbReference type="InterPro" id="IPR055355">
    <property type="entry name" value="ZP-C"/>
</dbReference>
<evidence type="ECO:0000256" key="1">
    <source>
        <dbReference type="ARBA" id="ARBA00023157"/>
    </source>
</evidence>
<dbReference type="AlphaFoldDB" id="A0A669E056"/>
<dbReference type="GO" id="GO:2000344">
    <property type="term" value="P:positive regulation of acrosome reaction"/>
    <property type="evidence" value="ECO:0007669"/>
    <property type="project" value="TreeGrafter"/>
</dbReference>
<dbReference type="Pfam" id="PF00100">
    <property type="entry name" value="Zona_pellucida"/>
    <property type="match status" value="1"/>
</dbReference>